<comment type="caution">
    <text evidence="2">The sequence shown here is derived from an EMBL/GenBank/DDBJ whole genome shotgun (WGS) entry which is preliminary data.</text>
</comment>
<dbReference type="InterPro" id="IPR052957">
    <property type="entry name" value="Auxin_embryo_med"/>
</dbReference>
<evidence type="ECO:0000313" key="2">
    <source>
        <dbReference type="EMBL" id="EGU86266.1"/>
    </source>
</evidence>
<dbReference type="SUPFAM" id="SSF55874">
    <property type="entry name" value="ATPase domain of HSP90 chaperone/DNA topoisomerase II/histidine kinase"/>
    <property type="match status" value="1"/>
</dbReference>
<evidence type="ECO:0000256" key="1">
    <source>
        <dbReference type="SAM" id="MobiDB-lite"/>
    </source>
</evidence>
<evidence type="ECO:0008006" key="3">
    <source>
        <dbReference type="Google" id="ProtNLM"/>
    </source>
</evidence>
<gene>
    <name evidence="2" type="ORF">FOXB_03201</name>
</gene>
<dbReference type="PANTHER" id="PTHR32387:SF0">
    <property type="entry name" value="PROTEIN NO VEIN"/>
    <property type="match status" value="1"/>
</dbReference>
<dbReference type="PANTHER" id="PTHR32387">
    <property type="entry name" value="WU:FJ29H11"/>
    <property type="match status" value="1"/>
</dbReference>
<name>F9F9X6_FUSOF</name>
<sequence length="1581" mass="180961">MSGIARSKLEAESHLECLRIKRGFHGADQKAPWLISTLQHSLDIVSHDLYQTPTHFILELIQNADDNIYPPEVTPSLTLTLSGAESTTLRIDCNEAGFTFEQIDALAGIGASTKTASSHRQRRYIGEKGIGFKSVFKAADVVKIASGYYEFRFDRRESLGMVLPIASPFPVEHRLSNHTQFLLLLKDKQTHQRIRADLRVIEPHLLIFLRRLRRLRIQTDDAQRVFQVQYDMSNTTLGEIVTITTSEGVGCSSSKTDYIVVRSSCDQMPDNEKRKGVQTTEITIAFPIDGSERPKIGKQKAFAFLPVDDFGFKFLIHADFLLVASREGLDYDCQWNETLHKAIRRAFLLAVKRFASVPASEPGPGLRYLWPKYTKHHRASHNFWNQLHQDILHDLRYEPILESCDLSECHRRPTELRFVPHDFRYGGHALFDSPSLRKTHLSFQYDDVIEELSPLGLQTSSIQDLCNDFCSWIREVGVSVLATKTPEWHRKVVSLFCGHKKLKDQLLSLPIIPLRDGSWTSGRRSRLYQAMATGDEYVPSGINISIIERNASQDPERRRFHDFLGIPVYNATQVCTLILDLHAGTPSSIEQRTPEDLVKDALYIFRNRDEFGSDRASDMYFSVVNQGHYSRRKDQIYIIDHKSQPSLVEKYKDTPKNPFYVLDELYMACMRGYDLITQKVFLEWLLKSPSISTVPILLRDHYTTPEWVFLRDTDVTDLLAVLEQACKYDTLSPRLMQAVPELRVNCSDGNRRPLAELAIPTKEMLRLCPHLDFADLREPERWGFLSRFGILTRPNTVAMLRELELLADLPADSVDKDAVHECYRVLNRSSKQEHNLILQAFSSKPLVFKARPQPAWIRQDLCVWNAPPVLKHVTRLITRYGDCQTLFFYCLGIQSASIKHVADELCSFQEGRNEDIAQRCEELLLILERYLSQETEFTAHHFLRIRHARVFPVSEAGKEPQAVVLRALQDDDWYIPDKMTLEMDFRNKVNLLAFSVRSIEKLKFLWTKLNCQRLFLSHAVDVAIEPRGDKRRDLSREAELQTRVTYIACLNTSVTTGPPRVPPVRVWGIDSIVKVSRLRSIKVERHDTLVTFDEKADFTEVYFLMVIPEEHREQAIFTLADFFCRRYDVISEDNNLLNHLLRAPVEALASIMLSNNRFPPDDDIHRHKPADERTPDEMDLDDLEELGEQEGGHVQRQSNYLSPPTQYSLQDLVPSLASRSQKVTASAQNFRISKRFKQLSSPQERAKRERLQKLLLTMGNPLSTLPVISIQDDPPCSTALTRERHEAPPELTALSTAQQVRTREIGSLGELFVHTLFGRYIDDWSFENWTKPFFVSQNQVNMMRSYANDPNNAYIIMRVSQVNNESPELKCYSNPWLLHLEGTLQFASASGYQVYEARLVAIVVKGSHSLSQNNIQGMIEGLDRFNLPLQLKPTRPVASGLLHGDCRAQLKPSFLRFRALASSEGQAYFGSSDNPKTLTHCNVWDWDQLRMMKAIGTAKLFPPEEDVEVPILAQFADYLSPKVRAVTVDDEGLIVEVSADPEQDDTGFIGYLPFMATKSLHDCRTVHYSKLQELDRLGPGV</sequence>
<dbReference type="EMBL" id="AFQF01001097">
    <property type="protein sequence ID" value="EGU86266.1"/>
    <property type="molecule type" value="Genomic_DNA"/>
</dbReference>
<organism evidence="2">
    <name type="scientific">Fusarium oxysporum (strain Fo5176)</name>
    <name type="common">Fusarium vascular wilt</name>
    <dbReference type="NCBI Taxonomy" id="660025"/>
    <lineage>
        <taxon>Eukaryota</taxon>
        <taxon>Fungi</taxon>
        <taxon>Dikarya</taxon>
        <taxon>Ascomycota</taxon>
        <taxon>Pezizomycotina</taxon>
        <taxon>Sordariomycetes</taxon>
        <taxon>Hypocreomycetidae</taxon>
        <taxon>Hypocreales</taxon>
        <taxon>Nectriaceae</taxon>
        <taxon>Fusarium</taxon>
        <taxon>Fusarium oxysporum species complex</taxon>
    </lineage>
</organism>
<dbReference type="Gene3D" id="3.30.565.10">
    <property type="entry name" value="Histidine kinase-like ATPase, C-terminal domain"/>
    <property type="match status" value="1"/>
</dbReference>
<feature type="compositionally biased region" description="Basic and acidic residues" evidence="1">
    <location>
        <begin position="1159"/>
        <end position="1176"/>
    </location>
</feature>
<protein>
    <recommendedName>
        <fullName evidence="3">Protein NO VEIN C-terminal domain-containing protein</fullName>
    </recommendedName>
</protein>
<reference evidence="2" key="1">
    <citation type="journal article" date="2012" name="Mol. Plant Microbe Interact.">
        <title>A highly conserved effector in Fusarium oxysporum is required for full virulence on Arabidopsis.</title>
        <authorList>
            <person name="Thatcher L.F."/>
            <person name="Gardiner D.M."/>
            <person name="Kazan K."/>
            <person name="Manners J."/>
        </authorList>
    </citation>
    <scope>NUCLEOTIDE SEQUENCE [LARGE SCALE GENOMIC DNA]</scope>
    <source>
        <strain evidence="2">Fo5176</strain>
    </source>
</reference>
<dbReference type="STRING" id="660025.F9F9X6"/>
<proteinExistence type="predicted"/>
<dbReference type="InterPro" id="IPR036890">
    <property type="entry name" value="HATPase_C_sf"/>
</dbReference>
<dbReference type="OrthoDB" id="1262810at2759"/>
<dbReference type="NCBIfam" id="NF047352">
    <property type="entry name" value="P_loop_sacsin"/>
    <property type="match status" value="1"/>
</dbReference>
<feature type="region of interest" description="Disordered" evidence="1">
    <location>
        <begin position="1158"/>
        <end position="1177"/>
    </location>
</feature>
<accession>F9F9X6</accession>